<name>A0ABX4CWB2_9FLAO</name>
<dbReference type="Pfam" id="PF11153">
    <property type="entry name" value="DUF2931"/>
    <property type="match status" value="1"/>
</dbReference>
<reference evidence="1 2" key="1">
    <citation type="submission" date="2016-11" db="EMBL/GenBank/DDBJ databases">
        <title>Whole genomes of Flavobacteriaceae.</title>
        <authorList>
            <person name="Stine C."/>
            <person name="Li C."/>
            <person name="Tadesse D."/>
        </authorList>
    </citation>
    <scope>NUCLEOTIDE SEQUENCE [LARGE SCALE GENOMIC DNA]</scope>
    <source>
        <strain evidence="1 2">CCUG 60112</strain>
    </source>
</reference>
<proteinExistence type="predicted"/>
<evidence type="ECO:0008006" key="3">
    <source>
        <dbReference type="Google" id="ProtNLM"/>
    </source>
</evidence>
<dbReference type="InterPro" id="IPR021326">
    <property type="entry name" value="DUF2931"/>
</dbReference>
<protein>
    <recommendedName>
        <fullName evidence="3">DUF2931 family protein</fullName>
    </recommendedName>
</protein>
<dbReference type="Proteomes" id="UP000198381">
    <property type="component" value="Unassembled WGS sequence"/>
</dbReference>
<dbReference type="EMBL" id="MUHD01000016">
    <property type="protein sequence ID" value="OXB08488.1"/>
    <property type="molecule type" value="Genomic_DNA"/>
</dbReference>
<evidence type="ECO:0000313" key="2">
    <source>
        <dbReference type="Proteomes" id="UP000198381"/>
    </source>
</evidence>
<organism evidence="1 2">
    <name type="scientific">Flavobacterium plurextorum</name>
    <dbReference type="NCBI Taxonomy" id="1114867"/>
    <lineage>
        <taxon>Bacteria</taxon>
        <taxon>Pseudomonadati</taxon>
        <taxon>Bacteroidota</taxon>
        <taxon>Flavobacteriia</taxon>
        <taxon>Flavobacteriales</taxon>
        <taxon>Flavobacteriaceae</taxon>
        <taxon>Flavobacterium</taxon>
    </lineage>
</organism>
<accession>A0ABX4CWB2</accession>
<sequence>MRKYLIIIISSVLFVCCNNSNSKNMKDKQNFNWGVGVTAPREYPVEIHRGYLGNENKMIAEFINIGLIQYGWVYDGEALSGGNEIPTHLSLTWISYGEKKFWKIETAIDKTTQDKIQKLFEEGYIRKERNGELSHITYKKITVGLAPGGTVVLWLSGLNKKVEIAHYQAVETFVSVNEFCRNPDEFTQQEFYEDRFDDYLPQETKEYIKKNGVPVNLWNEFRTKYNYRFNIHFYKTDKESSERETEYVNGEKEIVKVEDLIIYQNKPLPSYCRFWFSQYNAEAEFDGEEILNAFKKLTIAHPDKKIEIEAKVAFMYKTTTFTVRCEGDEIPLEKTVVRMWKN</sequence>
<evidence type="ECO:0000313" key="1">
    <source>
        <dbReference type="EMBL" id="OXB08488.1"/>
    </source>
</evidence>
<keyword evidence="2" id="KW-1185">Reference proteome</keyword>
<gene>
    <name evidence="1" type="ORF">B0A81_09240</name>
</gene>
<comment type="caution">
    <text evidence="1">The sequence shown here is derived from an EMBL/GenBank/DDBJ whole genome shotgun (WGS) entry which is preliminary data.</text>
</comment>